<comment type="caution">
    <text evidence="3">The sequence shown here is derived from an EMBL/GenBank/DDBJ whole genome shotgun (WGS) entry which is preliminary data.</text>
</comment>
<accession>A0A538S6H6</accession>
<dbReference type="AlphaFoldDB" id="A0A538S6H6"/>
<proteinExistence type="predicted"/>
<reference evidence="3 4" key="1">
    <citation type="journal article" date="2019" name="Nat. Microbiol.">
        <title>Mediterranean grassland soil C-N compound turnover is dependent on rainfall and depth, and is mediated by genomically divergent microorganisms.</title>
        <authorList>
            <person name="Diamond S."/>
            <person name="Andeer P.F."/>
            <person name="Li Z."/>
            <person name="Crits-Christoph A."/>
            <person name="Burstein D."/>
            <person name="Anantharaman K."/>
            <person name="Lane K.R."/>
            <person name="Thomas B.C."/>
            <person name="Pan C."/>
            <person name="Northen T.R."/>
            <person name="Banfield J.F."/>
        </authorList>
    </citation>
    <scope>NUCLEOTIDE SEQUENCE [LARGE SCALE GENOMIC DNA]</scope>
    <source>
        <strain evidence="3">WS_1</strain>
    </source>
</reference>
<organism evidence="3 4">
    <name type="scientific">Eiseniibacteriota bacterium</name>
    <dbReference type="NCBI Taxonomy" id="2212470"/>
    <lineage>
        <taxon>Bacteria</taxon>
        <taxon>Candidatus Eiseniibacteriota</taxon>
    </lineage>
</organism>
<dbReference type="EMBL" id="VBOR01000138">
    <property type="protein sequence ID" value="TMQ46926.1"/>
    <property type="molecule type" value="Genomic_DNA"/>
</dbReference>
<feature type="domain" description="Probable zinc-binding" evidence="1">
    <location>
        <begin position="3"/>
        <end position="49"/>
    </location>
</feature>
<evidence type="ECO:0000313" key="4">
    <source>
        <dbReference type="Proteomes" id="UP000316292"/>
    </source>
</evidence>
<evidence type="ECO:0000259" key="2">
    <source>
        <dbReference type="Pfam" id="PF23477"/>
    </source>
</evidence>
<sequence>MYQDRTLTCRDCREEFVFSGGEQAFYASKGLLNDPQRCPSCRAAAKRARTMGGPREFHTAVCHMCGGQATVPFAPRNDRPVYCSSCFDKVRAESTVTAAPA</sequence>
<protein>
    <submittedName>
        <fullName evidence="3">Zinc-binding protein</fullName>
    </submittedName>
</protein>
<gene>
    <name evidence="3" type="ORF">E6K71_11360</name>
</gene>
<dbReference type="Pfam" id="PF23477">
    <property type="entry name" value="zf_Tbcl_2"/>
    <property type="match status" value="1"/>
</dbReference>
<feature type="domain" description="CxxC-x17-CxxC" evidence="2">
    <location>
        <begin position="55"/>
        <end position="90"/>
    </location>
</feature>
<dbReference type="InterPro" id="IPR025306">
    <property type="entry name" value="Zn-bnd_dom_prob"/>
</dbReference>
<evidence type="ECO:0000259" key="1">
    <source>
        <dbReference type="Pfam" id="PF13451"/>
    </source>
</evidence>
<dbReference type="Pfam" id="PF13451">
    <property type="entry name" value="zf_Tbcl"/>
    <property type="match status" value="1"/>
</dbReference>
<evidence type="ECO:0000313" key="3">
    <source>
        <dbReference type="EMBL" id="TMQ46926.1"/>
    </source>
</evidence>
<dbReference type="Proteomes" id="UP000316292">
    <property type="component" value="Unassembled WGS sequence"/>
</dbReference>
<dbReference type="InterPro" id="IPR026363">
    <property type="entry name" value="CxxC-x17-CxxC_dom"/>
</dbReference>
<name>A0A538S6H6_UNCEI</name>
<dbReference type="NCBIfam" id="TIGR04272">
    <property type="entry name" value="cxxc_cxxc_Mbark"/>
    <property type="match status" value="1"/>
</dbReference>